<accession>A0A1H4JEP8</accession>
<dbReference type="CDD" id="cd06261">
    <property type="entry name" value="TM_PBP2"/>
    <property type="match status" value="1"/>
</dbReference>
<dbReference type="OrthoDB" id="9814902at2"/>
<evidence type="ECO:0000256" key="7">
    <source>
        <dbReference type="ARBA" id="ARBA00023136"/>
    </source>
</evidence>
<evidence type="ECO:0000256" key="6">
    <source>
        <dbReference type="ARBA" id="ARBA00022989"/>
    </source>
</evidence>
<dbReference type="InterPro" id="IPR000515">
    <property type="entry name" value="MetI-like"/>
</dbReference>
<feature type="transmembrane region" description="Helical" evidence="8">
    <location>
        <begin position="20"/>
        <end position="45"/>
    </location>
</feature>
<dbReference type="PROSITE" id="PS50928">
    <property type="entry name" value="ABC_TM1"/>
    <property type="match status" value="1"/>
</dbReference>
<keyword evidence="7 8" id="KW-0472">Membrane</keyword>
<dbReference type="EMBL" id="FNRY01000001">
    <property type="protein sequence ID" value="SEB44456.1"/>
    <property type="molecule type" value="Genomic_DNA"/>
</dbReference>
<dbReference type="Gene3D" id="1.10.3720.10">
    <property type="entry name" value="MetI-like"/>
    <property type="match status" value="1"/>
</dbReference>
<keyword evidence="11" id="KW-1185">Reference proteome</keyword>
<keyword evidence="2 8" id="KW-0813">Transport</keyword>
<reference evidence="10 11" key="1">
    <citation type="submission" date="2016-10" db="EMBL/GenBank/DDBJ databases">
        <authorList>
            <person name="de Groot N.N."/>
        </authorList>
    </citation>
    <scope>NUCLEOTIDE SEQUENCE [LARGE SCALE GENOMIC DNA]</scope>
    <source>
        <strain evidence="10 11">DSM 21799</strain>
    </source>
</reference>
<evidence type="ECO:0000256" key="1">
    <source>
        <dbReference type="ARBA" id="ARBA00004651"/>
    </source>
</evidence>
<keyword evidence="6 8" id="KW-1133">Transmembrane helix</keyword>
<evidence type="ECO:0000256" key="5">
    <source>
        <dbReference type="ARBA" id="ARBA00022970"/>
    </source>
</evidence>
<organism evidence="10 11">
    <name type="scientific">Paramicrobacterium humi</name>
    <dbReference type="NCBI Taxonomy" id="640635"/>
    <lineage>
        <taxon>Bacteria</taxon>
        <taxon>Bacillati</taxon>
        <taxon>Actinomycetota</taxon>
        <taxon>Actinomycetes</taxon>
        <taxon>Micrococcales</taxon>
        <taxon>Microbacteriaceae</taxon>
        <taxon>Paramicrobacterium</taxon>
    </lineage>
</organism>
<evidence type="ECO:0000256" key="2">
    <source>
        <dbReference type="ARBA" id="ARBA00022448"/>
    </source>
</evidence>
<evidence type="ECO:0000259" key="9">
    <source>
        <dbReference type="PROSITE" id="PS50928"/>
    </source>
</evidence>
<keyword evidence="3" id="KW-1003">Cell membrane</keyword>
<protein>
    <submittedName>
        <fullName evidence="10">Amino acid ABC transporter membrane protein 2, PAAT family</fullName>
    </submittedName>
</protein>
<gene>
    <name evidence="10" type="ORF">SAMN04489806_0648</name>
</gene>
<proteinExistence type="inferred from homology"/>
<dbReference type="GO" id="GO:0006865">
    <property type="term" value="P:amino acid transport"/>
    <property type="evidence" value="ECO:0007669"/>
    <property type="project" value="UniProtKB-KW"/>
</dbReference>
<dbReference type="InterPro" id="IPR014341">
    <property type="entry name" value="Ectoine_EhuD"/>
</dbReference>
<dbReference type="GO" id="GO:0022857">
    <property type="term" value="F:transmembrane transporter activity"/>
    <property type="evidence" value="ECO:0007669"/>
    <property type="project" value="InterPro"/>
</dbReference>
<dbReference type="Proteomes" id="UP000199183">
    <property type="component" value="Unassembled WGS sequence"/>
</dbReference>
<evidence type="ECO:0000256" key="4">
    <source>
        <dbReference type="ARBA" id="ARBA00022692"/>
    </source>
</evidence>
<dbReference type="NCBIfam" id="TIGR01726">
    <property type="entry name" value="HEQRo_perm_3TM"/>
    <property type="match status" value="1"/>
</dbReference>
<dbReference type="SUPFAM" id="SSF161098">
    <property type="entry name" value="MetI-like"/>
    <property type="match status" value="1"/>
</dbReference>
<dbReference type="AlphaFoldDB" id="A0A1H4JEP8"/>
<keyword evidence="5" id="KW-0029">Amino-acid transport</keyword>
<dbReference type="PANTHER" id="PTHR30614:SF0">
    <property type="entry name" value="L-CYSTINE TRANSPORT SYSTEM PERMEASE PROTEIN TCYL"/>
    <property type="match status" value="1"/>
</dbReference>
<dbReference type="PANTHER" id="PTHR30614">
    <property type="entry name" value="MEMBRANE COMPONENT OF AMINO ACID ABC TRANSPORTER"/>
    <property type="match status" value="1"/>
</dbReference>
<dbReference type="STRING" id="640635.SAMN04489806_0648"/>
<dbReference type="InterPro" id="IPR043429">
    <property type="entry name" value="ArtM/GltK/GlnP/TcyL/YhdX-like"/>
</dbReference>
<keyword evidence="4 8" id="KW-0812">Transmembrane</keyword>
<evidence type="ECO:0000256" key="8">
    <source>
        <dbReference type="RuleBase" id="RU363032"/>
    </source>
</evidence>
<dbReference type="Pfam" id="PF00528">
    <property type="entry name" value="BPD_transp_1"/>
    <property type="match status" value="1"/>
</dbReference>
<dbReference type="RefSeq" id="WP_091179757.1">
    <property type="nucleotide sequence ID" value="NZ_FNRY01000001.1"/>
</dbReference>
<feature type="domain" description="ABC transmembrane type-1" evidence="9">
    <location>
        <begin position="22"/>
        <end position="206"/>
    </location>
</feature>
<sequence length="217" mass="23772">MGLQWDWSLVWEALPALLEGFVRVTLLVTIVGSAIAAVLGLVIAIARRSAPRPVSGVLTFVVNFIRMTPIVVQLLFAYYLFLDIEPLTIGVIIFGIHYSTYMAEVYRAGIDAVPAGQWEATTALSMSRTRTWVAVVIPQALRSTIPALGNYVISMFKDTPFLIAITVTDLVRAGLVFGGDHFTYIESITTVGVIFLIASYPTSLLIGRLEKRLAYSS</sequence>
<comment type="subcellular location">
    <subcellularLocation>
        <location evidence="1 8">Cell membrane</location>
        <topology evidence="1 8">Multi-pass membrane protein</topology>
    </subcellularLocation>
</comment>
<dbReference type="InterPro" id="IPR035906">
    <property type="entry name" value="MetI-like_sf"/>
</dbReference>
<evidence type="ECO:0000256" key="3">
    <source>
        <dbReference type="ARBA" id="ARBA00022475"/>
    </source>
</evidence>
<dbReference type="NCBIfam" id="TIGR03003">
    <property type="entry name" value="ectoine_ehuD"/>
    <property type="match status" value="1"/>
</dbReference>
<feature type="transmembrane region" description="Helical" evidence="8">
    <location>
        <begin position="184"/>
        <end position="207"/>
    </location>
</feature>
<comment type="similarity">
    <text evidence="8">Belongs to the binding-protein-dependent transport system permease family.</text>
</comment>
<dbReference type="InterPro" id="IPR010065">
    <property type="entry name" value="AA_ABC_transptr_permease_3TM"/>
</dbReference>
<dbReference type="GO" id="GO:0043190">
    <property type="term" value="C:ATP-binding cassette (ABC) transporter complex"/>
    <property type="evidence" value="ECO:0007669"/>
    <property type="project" value="InterPro"/>
</dbReference>
<name>A0A1H4JEP8_9MICO</name>
<evidence type="ECO:0000313" key="11">
    <source>
        <dbReference type="Proteomes" id="UP000199183"/>
    </source>
</evidence>
<evidence type="ECO:0000313" key="10">
    <source>
        <dbReference type="EMBL" id="SEB44456.1"/>
    </source>
</evidence>